<comment type="caution">
    <text evidence="2">The sequence shown here is derived from an EMBL/GenBank/DDBJ whole genome shotgun (WGS) entry which is preliminary data.</text>
</comment>
<dbReference type="Proteomes" id="UP000440224">
    <property type="component" value="Unassembled WGS sequence"/>
</dbReference>
<dbReference type="RefSeq" id="WP_153819416.1">
    <property type="nucleotide sequence ID" value="NZ_WJIE01000003.1"/>
</dbReference>
<evidence type="ECO:0000256" key="1">
    <source>
        <dbReference type="SAM" id="MobiDB-lite"/>
    </source>
</evidence>
<protein>
    <submittedName>
        <fullName evidence="2">Uncharacterized protein</fullName>
    </submittedName>
</protein>
<dbReference type="EMBL" id="WJIE01000003">
    <property type="protein sequence ID" value="MRG92550.1"/>
    <property type="molecule type" value="Genomic_DNA"/>
</dbReference>
<feature type="compositionally biased region" description="Basic residues" evidence="1">
    <location>
        <begin position="140"/>
        <end position="154"/>
    </location>
</feature>
<gene>
    <name evidence="2" type="ORF">GF068_11510</name>
</gene>
<feature type="region of interest" description="Disordered" evidence="1">
    <location>
        <begin position="140"/>
        <end position="173"/>
    </location>
</feature>
<evidence type="ECO:0000313" key="3">
    <source>
        <dbReference type="Proteomes" id="UP000440224"/>
    </source>
</evidence>
<accession>A0A6N7PQB4</accession>
<proteinExistence type="predicted"/>
<name>A0A6N7PQB4_9BACT</name>
<evidence type="ECO:0000313" key="2">
    <source>
        <dbReference type="EMBL" id="MRG92550.1"/>
    </source>
</evidence>
<organism evidence="2 3">
    <name type="scientific">Polyangium spumosum</name>
    <dbReference type="NCBI Taxonomy" id="889282"/>
    <lineage>
        <taxon>Bacteria</taxon>
        <taxon>Pseudomonadati</taxon>
        <taxon>Myxococcota</taxon>
        <taxon>Polyangia</taxon>
        <taxon>Polyangiales</taxon>
        <taxon>Polyangiaceae</taxon>
        <taxon>Polyangium</taxon>
    </lineage>
</organism>
<sequence length="173" mass="19176">MKNDIFAPYTGPSTIDVSGVRVRLVDLINGTLAGAQREKDGFPEVYDELSKAIPQYGEALGIHLSLWHKVVEKTATLDEIRALKKDVLKLAEVLTESEIYYEDAREADISRIGGFVDATAQHSDPSVRAAFQKTLEYRSRYGKKAANQRRKNKQARAETNAEPATEAQSPNPA</sequence>
<keyword evidence="3" id="KW-1185">Reference proteome</keyword>
<dbReference type="AlphaFoldDB" id="A0A6N7PQB4"/>
<reference evidence="2 3" key="1">
    <citation type="submission" date="2019-10" db="EMBL/GenBank/DDBJ databases">
        <title>A soil myxobacterium in the family Polyangiaceae.</title>
        <authorList>
            <person name="Li Y."/>
            <person name="Wang J."/>
        </authorList>
    </citation>
    <scope>NUCLEOTIDE SEQUENCE [LARGE SCALE GENOMIC DNA]</scope>
    <source>
        <strain evidence="2 3">DSM 14734</strain>
    </source>
</reference>
<dbReference type="OrthoDB" id="5513013at2"/>